<accession>A0ABQ2DUT1</accession>
<gene>
    <name evidence="1" type="ORF">GCM10007173_35280</name>
</gene>
<comment type="caution">
    <text evidence="1">The sequence shown here is derived from an EMBL/GenBank/DDBJ whole genome shotgun (WGS) entry which is preliminary data.</text>
</comment>
<sequence>MKLDRAEVQSWLDVVAPGTGLVRLAQLAELPRLRVTQQVSSGNVAPSTITAIARGLGLDPLDELTQFREFANITTSAPAANEIAAFIPTAGLLQGTVHRLNSETVNEAELGEESYDHLALHWFDCADDGNLRAHIQLQLGVAQPTLWKMLRSRLREDVALEIAKYANFPLASALVVSGVLTGAEAGWEPECRSRWLNTLPLGQLLAESEKRLREVGKQVRNLETFENHLG</sequence>
<reference evidence="2" key="1">
    <citation type="journal article" date="2019" name="Int. J. Syst. Evol. Microbiol.">
        <title>The Global Catalogue of Microorganisms (GCM) 10K type strain sequencing project: providing services to taxonomists for standard genome sequencing and annotation.</title>
        <authorList>
            <consortium name="The Broad Institute Genomics Platform"/>
            <consortium name="The Broad Institute Genome Sequencing Center for Infectious Disease"/>
            <person name="Wu L."/>
            <person name="Ma J."/>
        </authorList>
    </citation>
    <scope>NUCLEOTIDE SEQUENCE [LARGE SCALE GENOMIC DNA]</scope>
    <source>
        <strain evidence="2">CGMCC 1.3685</strain>
    </source>
</reference>
<protein>
    <recommendedName>
        <fullName evidence="3">HTH cro/C1-type domain-containing protein</fullName>
    </recommendedName>
</protein>
<dbReference type="Proteomes" id="UP000606115">
    <property type="component" value="Unassembled WGS sequence"/>
</dbReference>
<evidence type="ECO:0000313" key="1">
    <source>
        <dbReference type="EMBL" id="GGJ73193.1"/>
    </source>
</evidence>
<evidence type="ECO:0000313" key="2">
    <source>
        <dbReference type="Proteomes" id="UP000606115"/>
    </source>
</evidence>
<proteinExistence type="predicted"/>
<keyword evidence="2" id="KW-1185">Reference proteome</keyword>
<organism evidence="1 2">
    <name type="scientific">Glutamicibacter ardleyensis</name>
    <dbReference type="NCBI Taxonomy" id="225894"/>
    <lineage>
        <taxon>Bacteria</taxon>
        <taxon>Bacillati</taxon>
        <taxon>Actinomycetota</taxon>
        <taxon>Actinomycetes</taxon>
        <taxon>Micrococcales</taxon>
        <taxon>Micrococcaceae</taxon>
        <taxon>Glutamicibacter</taxon>
    </lineage>
</organism>
<evidence type="ECO:0008006" key="3">
    <source>
        <dbReference type="Google" id="ProtNLM"/>
    </source>
</evidence>
<dbReference type="EMBL" id="BMKX01000013">
    <property type="protein sequence ID" value="GGJ73193.1"/>
    <property type="molecule type" value="Genomic_DNA"/>
</dbReference>
<name>A0ABQ2DUT1_9MICC</name>